<organism evidence="4 5">
    <name type="scientific">Aspergillus luchuensis (strain CBS 106.47)</name>
    <dbReference type="NCBI Taxonomy" id="1137211"/>
    <lineage>
        <taxon>Eukaryota</taxon>
        <taxon>Fungi</taxon>
        <taxon>Dikarya</taxon>
        <taxon>Ascomycota</taxon>
        <taxon>Pezizomycotina</taxon>
        <taxon>Eurotiomycetes</taxon>
        <taxon>Eurotiomycetidae</taxon>
        <taxon>Eurotiales</taxon>
        <taxon>Aspergillaceae</taxon>
        <taxon>Aspergillus</taxon>
        <taxon>Aspergillus subgen. Circumdati</taxon>
    </lineage>
</organism>
<keyword evidence="1" id="KW-0560">Oxidoreductase</keyword>
<name>A0A1M3T5R0_ASPLC</name>
<dbReference type="GO" id="GO:0016616">
    <property type="term" value="F:oxidoreductase activity, acting on the CH-OH group of donors, NAD or NADP as acceptor"/>
    <property type="evidence" value="ECO:0007669"/>
    <property type="project" value="TreeGrafter"/>
</dbReference>
<accession>A0A1M3T5R0</accession>
<evidence type="ECO:0000256" key="1">
    <source>
        <dbReference type="ARBA" id="ARBA00023002"/>
    </source>
</evidence>
<feature type="domain" description="NAD-dependent epimerase/dehydratase" evidence="3">
    <location>
        <begin position="14"/>
        <end position="192"/>
    </location>
</feature>
<sequence length="339" mass="37373">MTGKLYALPEGSRILVTGGNGFVGSNVIHALLELGFKVRATIRSPKPWLDQMFQEQFGEDSFQSVVFADYHDLDGLVGIMDGVTGVAHLVSDVSFGADTETIIRWVVKATQTILKAASKQPAIRRVVLTSSGVAVSVHEPNKAIAVDESTWNEAAVLAARNPNTPKEAKGWFGYCASKTKAEQAAWQWVMENNPQFQFNTVLPCFTIGRVLHKEIHGSTMGWVRGLLSGSREIFDIYIPQHVVDVIDIARLHAVALLDSNTKSQRIFGFAHSLNLTQMISTLRRLRPDNALIPNSPEGEGHDLTDFVPAKKAEKLIREFYGQERWTSVEDSIAEGIKGC</sequence>
<gene>
    <name evidence="4" type="ORF">ASPFODRAFT_222566</name>
</gene>
<evidence type="ECO:0000313" key="4">
    <source>
        <dbReference type="EMBL" id="OJZ82078.1"/>
    </source>
</evidence>
<evidence type="ECO:0000256" key="2">
    <source>
        <dbReference type="ARBA" id="ARBA00023445"/>
    </source>
</evidence>
<dbReference type="Proteomes" id="UP000184063">
    <property type="component" value="Unassembled WGS sequence"/>
</dbReference>
<comment type="similarity">
    <text evidence="2">Belongs to the NAD(P)-dependent epimerase/dehydratase family. Dihydroflavonol-4-reductase subfamily.</text>
</comment>
<dbReference type="InterPro" id="IPR036291">
    <property type="entry name" value="NAD(P)-bd_dom_sf"/>
</dbReference>
<reference evidence="5" key="1">
    <citation type="journal article" date="2017" name="Genome Biol.">
        <title>Comparative genomics reveals high biological diversity and specific adaptations in the industrially and medically important fungal genus Aspergillus.</title>
        <authorList>
            <person name="de Vries R.P."/>
            <person name="Riley R."/>
            <person name="Wiebenga A."/>
            <person name="Aguilar-Osorio G."/>
            <person name="Amillis S."/>
            <person name="Uchima C.A."/>
            <person name="Anderluh G."/>
            <person name="Asadollahi M."/>
            <person name="Askin M."/>
            <person name="Barry K."/>
            <person name="Battaglia E."/>
            <person name="Bayram O."/>
            <person name="Benocci T."/>
            <person name="Braus-Stromeyer S.A."/>
            <person name="Caldana C."/>
            <person name="Canovas D."/>
            <person name="Cerqueira G.C."/>
            <person name="Chen F."/>
            <person name="Chen W."/>
            <person name="Choi C."/>
            <person name="Clum A."/>
            <person name="Dos Santos R.A."/>
            <person name="Damasio A.R."/>
            <person name="Diallinas G."/>
            <person name="Emri T."/>
            <person name="Fekete E."/>
            <person name="Flipphi M."/>
            <person name="Freyberg S."/>
            <person name="Gallo A."/>
            <person name="Gournas C."/>
            <person name="Habgood R."/>
            <person name="Hainaut M."/>
            <person name="Harispe M.L."/>
            <person name="Henrissat B."/>
            <person name="Hilden K.S."/>
            <person name="Hope R."/>
            <person name="Hossain A."/>
            <person name="Karabika E."/>
            <person name="Karaffa L."/>
            <person name="Karanyi Z."/>
            <person name="Krasevec N."/>
            <person name="Kuo A."/>
            <person name="Kusch H."/>
            <person name="LaButti K."/>
            <person name="Lagendijk E.L."/>
            <person name="Lapidus A."/>
            <person name="Levasseur A."/>
            <person name="Lindquist E."/>
            <person name="Lipzen A."/>
            <person name="Logrieco A.F."/>
            <person name="MacCabe A."/>
            <person name="Maekelae M.R."/>
            <person name="Malavazi I."/>
            <person name="Melin P."/>
            <person name="Meyer V."/>
            <person name="Mielnichuk N."/>
            <person name="Miskei M."/>
            <person name="Molnar A.P."/>
            <person name="Mule G."/>
            <person name="Ngan C.Y."/>
            <person name="Orejas M."/>
            <person name="Orosz E."/>
            <person name="Ouedraogo J.P."/>
            <person name="Overkamp K.M."/>
            <person name="Park H.-S."/>
            <person name="Perrone G."/>
            <person name="Piumi F."/>
            <person name="Punt P.J."/>
            <person name="Ram A.F."/>
            <person name="Ramon A."/>
            <person name="Rauscher S."/>
            <person name="Record E."/>
            <person name="Riano-Pachon D.M."/>
            <person name="Robert V."/>
            <person name="Roehrig J."/>
            <person name="Ruller R."/>
            <person name="Salamov A."/>
            <person name="Salih N.S."/>
            <person name="Samson R.A."/>
            <person name="Sandor E."/>
            <person name="Sanguinetti M."/>
            <person name="Schuetze T."/>
            <person name="Sepcic K."/>
            <person name="Shelest E."/>
            <person name="Sherlock G."/>
            <person name="Sophianopoulou V."/>
            <person name="Squina F.M."/>
            <person name="Sun H."/>
            <person name="Susca A."/>
            <person name="Todd R.B."/>
            <person name="Tsang A."/>
            <person name="Unkles S.E."/>
            <person name="van de Wiele N."/>
            <person name="van Rossen-Uffink D."/>
            <person name="Oliveira J.V."/>
            <person name="Vesth T.C."/>
            <person name="Visser J."/>
            <person name="Yu J.-H."/>
            <person name="Zhou M."/>
            <person name="Andersen M.R."/>
            <person name="Archer D.B."/>
            <person name="Baker S.E."/>
            <person name="Benoit I."/>
            <person name="Brakhage A.A."/>
            <person name="Braus G.H."/>
            <person name="Fischer R."/>
            <person name="Frisvad J.C."/>
            <person name="Goldman G.H."/>
            <person name="Houbraken J."/>
            <person name="Oakley B."/>
            <person name="Pocsi I."/>
            <person name="Scazzocchio C."/>
            <person name="Seiboth B."/>
            <person name="vanKuyk P.A."/>
            <person name="Wortman J."/>
            <person name="Dyer P.S."/>
            <person name="Grigoriev I.V."/>
        </authorList>
    </citation>
    <scope>NUCLEOTIDE SEQUENCE [LARGE SCALE GENOMIC DNA]</scope>
    <source>
        <strain evidence="5">CBS 106.47</strain>
    </source>
</reference>
<dbReference type="PANTHER" id="PTHR10366">
    <property type="entry name" value="NAD DEPENDENT EPIMERASE/DEHYDRATASE"/>
    <property type="match status" value="1"/>
</dbReference>
<dbReference type="Gene3D" id="3.40.50.720">
    <property type="entry name" value="NAD(P)-binding Rossmann-like Domain"/>
    <property type="match status" value="1"/>
</dbReference>
<proteinExistence type="inferred from homology"/>
<dbReference type="EMBL" id="KV878249">
    <property type="protein sequence ID" value="OJZ82078.1"/>
    <property type="molecule type" value="Genomic_DNA"/>
</dbReference>
<dbReference type="InterPro" id="IPR050425">
    <property type="entry name" value="NAD(P)_dehydrat-like"/>
</dbReference>
<evidence type="ECO:0000259" key="3">
    <source>
        <dbReference type="Pfam" id="PF01370"/>
    </source>
</evidence>
<protein>
    <recommendedName>
        <fullName evidence="3">NAD-dependent epimerase/dehydratase domain-containing protein</fullName>
    </recommendedName>
</protein>
<dbReference type="OrthoDB" id="2735536at2759"/>
<dbReference type="InterPro" id="IPR001509">
    <property type="entry name" value="Epimerase_deHydtase"/>
</dbReference>
<dbReference type="AlphaFoldDB" id="A0A1M3T5R0"/>
<dbReference type="Pfam" id="PF01370">
    <property type="entry name" value="Epimerase"/>
    <property type="match status" value="1"/>
</dbReference>
<dbReference type="SUPFAM" id="SSF51735">
    <property type="entry name" value="NAD(P)-binding Rossmann-fold domains"/>
    <property type="match status" value="1"/>
</dbReference>
<dbReference type="PANTHER" id="PTHR10366:SF562">
    <property type="entry name" value="ALDEHYDE REDUCTASE II (AFU_ORTHOLOGUE AFUA_1G11360)"/>
    <property type="match status" value="1"/>
</dbReference>
<dbReference type="VEuPathDB" id="FungiDB:ASPFODRAFT_222566"/>
<evidence type="ECO:0000313" key="5">
    <source>
        <dbReference type="Proteomes" id="UP000184063"/>
    </source>
</evidence>